<dbReference type="Pfam" id="PF10882">
    <property type="entry name" value="bPH_5"/>
    <property type="match status" value="1"/>
</dbReference>
<feature type="domain" description="Bacterial Pleckstrin homology" evidence="2">
    <location>
        <begin position="66"/>
        <end position="163"/>
    </location>
</feature>
<name>B9XSK2_PEDPL</name>
<evidence type="ECO:0000259" key="2">
    <source>
        <dbReference type="Pfam" id="PF10882"/>
    </source>
</evidence>
<evidence type="ECO:0000313" key="3">
    <source>
        <dbReference type="EMBL" id="EEF57162.1"/>
    </source>
</evidence>
<dbReference type="OrthoDB" id="574096at2"/>
<dbReference type="InterPro" id="IPR027783">
    <property type="entry name" value="Bacterial_PH-related"/>
</dbReference>
<evidence type="ECO:0000256" key="1">
    <source>
        <dbReference type="SAM" id="Phobius"/>
    </source>
</evidence>
<dbReference type="RefSeq" id="WP_007418785.1">
    <property type="nucleotide sequence ID" value="NZ_ABOX02000082.1"/>
</dbReference>
<keyword evidence="1" id="KW-1133">Transmembrane helix</keyword>
<reference evidence="3 4" key="1">
    <citation type="journal article" date="2011" name="J. Bacteriol.">
        <title>Genome sequence of 'Pedosphaera parvula' Ellin514, an aerobic Verrucomicrobial isolate from pasture soil.</title>
        <authorList>
            <person name="Kant R."/>
            <person name="van Passel M.W."/>
            <person name="Sangwan P."/>
            <person name="Palva A."/>
            <person name="Lucas S."/>
            <person name="Copeland A."/>
            <person name="Lapidus A."/>
            <person name="Glavina Del Rio T."/>
            <person name="Dalin E."/>
            <person name="Tice H."/>
            <person name="Bruce D."/>
            <person name="Goodwin L."/>
            <person name="Pitluck S."/>
            <person name="Chertkov O."/>
            <person name="Larimer F.W."/>
            <person name="Land M.L."/>
            <person name="Hauser L."/>
            <person name="Brettin T.S."/>
            <person name="Detter J.C."/>
            <person name="Han S."/>
            <person name="de Vos W.M."/>
            <person name="Janssen P.H."/>
            <person name="Smidt H."/>
        </authorList>
    </citation>
    <scope>NUCLEOTIDE SEQUENCE [LARGE SCALE GENOMIC DNA]</scope>
    <source>
        <strain evidence="3 4">Ellin514</strain>
    </source>
</reference>
<keyword evidence="1" id="KW-0472">Membrane</keyword>
<evidence type="ECO:0000313" key="4">
    <source>
        <dbReference type="Proteomes" id="UP000003688"/>
    </source>
</evidence>
<dbReference type="Proteomes" id="UP000003688">
    <property type="component" value="Unassembled WGS sequence"/>
</dbReference>
<dbReference type="EMBL" id="ABOX02000082">
    <property type="protein sequence ID" value="EEF57162.1"/>
    <property type="molecule type" value="Genomic_DNA"/>
</dbReference>
<feature type="non-terminal residue" evidence="3">
    <location>
        <position position="166"/>
    </location>
</feature>
<keyword evidence="1" id="KW-0812">Transmembrane</keyword>
<accession>B9XSK2</accession>
<dbReference type="AlphaFoldDB" id="B9XSK2"/>
<feature type="transmembrane region" description="Helical" evidence="1">
    <location>
        <begin position="43"/>
        <end position="64"/>
    </location>
</feature>
<keyword evidence="4" id="KW-1185">Reference proteome</keyword>
<dbReference type="STRING" id="320771.Cflav_PD0128"/>
<proteinExistence type="predicted"/>
<gene>
    <name evidence="3" type="ORF">Cflav_PD0128</name>
</gene>
<comment type="caution">
    <text evidence="3">The sequence shown here is derived from an EMBL/GenBank/DDBJ whole genome shotgun (WGS) entry which is preliminary data.</text>
</comment>
<feature type="transmembrane region" description="Helical" evidence="1">
    <location>
        <begin position="15"/>
        <end position="37"/>
    </location>
</feature>
<organism evidence="3 4">
    <name type="scientific">Pedosphaera parvula (strain Ellin514)</name>
    <dbReference type="NCBI Taxonomy" id="320771"/>
    <lineage>
        <taxon>Bacteria</taxon>
        <taxon>Pseudomonadati</taxon>
        <taxon>Verrucomicrobiota</taxon>
        <taxon>Pedosphaerae</taxon>
        <taxon>Pedosphaerales</taxon>
        <taxon>Pedosphaeraceae</taxon>
        <taxon>Pedosphaera</taxon>
    </lineage>
</organism>
<sequence length="166" mass="18335" precursor="true">MNASIRFKAPWGSTLRLMTILCFAICLGIALSGMLTFTEIHPVARLSMVITPLLILVGGSLFMVRGYTLEKGQLIIHRLGWSSRFNLSSLNSATPDPKAMASSIRLAGNGGLFSFCGLFRNRQLGNYRAFATDPQNSVVLRFPKRTLVVTPDDPKRFADQITKLKD</sequence>
<protein>
    <recommendedName>
        <fullName evidence="2">Bacterial Pleckstrin homology domain-containing protein</fullName>
    </recommendedName>
</protein>